<evidence type="ECO:0000259" key="1">
    <source>
        <dbReference type="PROSITE" id="PS51322"/>
    </source>
</evidence>
<protein>
    <recommendedName>
        <fullName evidence="1">UEV domain-containing protein</fullName>
    </recommendedName>
</protein>
<dbReference type="InterPro" id="IPR001557">
    <property type="entry name" value="L-lactate/malate_DH"/>
</dbReference>
<dbReference type="PANTHER" id="PTHR43128:SF33">
    <property type="entry name" value="UBIQUITIN-CONJUGATING ENZYME E2 VARIANT 3"/>
    <property type="match status" value="1"/>
</dbReference>
<dbReference type="InterPro" id="IPR022383">
    <property type="entry name" value="Lactate/malate_DH_C"/>
</dbReference>
<dbReference type="Gene3D" id="3.40.50.720">
    <property type="entry name" value="NAD(P)-binding Rossmann-like Domain"/>
    <property type="match status" value="1"/>
</dbReference>
<feature type="domain" description="UEV" evidence="1">
    <location>
        <begin position="7"/>
        <end position="171"/>
    </location>
</feature>
<dbReference type="InterPro" id="IPR015955">
    <property type="entry name" value="Lactate_DH/Glyco_Ohase_4_C"/>
</dbReference>
<dbReference type="Proteomes" id="UP000472273">
    <property type="component" value="Unplaced"/>
</dbReference>
<dbReference type="Pfam" id="PF02866">
    <property type="entry name" value="Ldh_1_C"/>
    <property type="match status" value="1"/>
</dbReference>
<reference evidence="2" key="1">
    <citation type="submission" date="2025-08" db="UniProtKB">
        <authorList>
            <consortium name="Ensembl"/>
        </authorList>
    </citation>
    <scope>IDENTIFICATION</scope>
</reference>
<dbReference type="PANTHER" id="PTHR43128">
    <property type="entry name" value="L-2-HYDROXYCARBOXYLATE DEHYDROGENASE (NAD(P)(+))"/>
    <property type="match status" value="1"/>
</dbReference>
<dbReference type="GO" id="GO:0004459">
    <property type="term" value="F:L-lactate dehydrogenase (NAD+) activity"/>
    <property type="evidence" value="ECO:0007669"/>
    <property type="project" value="TreeGrafter"/>
</dbReference>
<name>A0A670XNN4_PSETE</name>
<dbReference type="SUPFAM" id="SSF51735">
    <property type="entry name" value="NAD(P)-binding Rossmann-fold domains"/>
    <property type="match status" value="1"/>
</dbReference>
<reference evidence="2" key="2">
    <citation type="submission" date="2025-09" db="UniProtKB">
        <authorList>
            <consortium name="Ensembl"/>
        </authorList>
    </citation>
    <scope>IDENTIFICATION</scope>
</reference>
<dbReference type="Gene3D" id="3.90.110.10">
    <property type="entry name" value="Lactate dehydrogenase/glycoside hydrolase, family 4, C-terminal"/>
    <property type="match status" value="1"/>
</dbReference>
<sequence>MAPILILFRKALKTWFCQGYKFRDLTIEELKHINELYPNIRFTMSTYTFKDGSQKDLLNFTGTVPVKYKGNIYNIPICIWILDSYPFAPPICFLNPTPNMGISVGKHVDVHGRIYLPYLQAWSHSKAFLKLSENNGQSKGEEKKNDGGLRKVTIIGAGDLGLACILAISAKNVADKVVVLDCSETTVKGGTMDLEIFDLPKVEISRDFSASADSKLVVLTVNSLGNAQSYLEVVQSNVELFRGIIPSIAHYSQHSVLLIASQPVEIMTYVSWKLSGFPKSRVIGIGCNLDSARFQYVITNLLKTQSRSKDNWIIGEQGVNKVAAWSSNSVINHPDVFLVFRAMEILKGKGQRSWSVGLSIADLTDTILNDKRKIHSVSTTVKGYYNINSEVFLSMPCVLGISGVTEMMKPVEEDNVVEKLQTSAASVNDLQQQLKL</sequence>
<dbReference type="Gene3D" id="3.10.110.10">
    <property type="entry name" value="Ubiquitin Conjugating Enzyme"/>
    <property type="match status" value="1"/>
</dbReference>
<dbReference type="CDD" id="cd11685">
    <property type="entry name" value="UEV_TSG101-like"/>
    <property type="match status" value="1"/>
</dbReference>
<organism evidence="2 3">
    <name type="scientific">Pseudonaja textilis</name>
    <name type="common">Eastern brown snake</name>
    <dbReference type="NCBI Taxonomy" id="8673"/>
    <lineage>
        <taxon>Eukaryota</taxon>
        <taxon>Metazoa</taxon>
        <taxon>Chordata</taxon>
        <taxon>Craniata</taxon>
        <taxon>Vertebrata</taxon>
        <taxon>Euteleostomi</taxon>
        <taxon>Lepidosauria</taxon>
        <taxon>Squamata</taxon>
        <taxon>Bifurcata</taxon>
        <taxon>Unidentata</taxon>
        <taxon>Episquamata</taxon>
        <taxon>Toxicofera</taxon>
        <taxon>Serpentes</taxon>
        <taxon>Colubroidea</taxon>
        <taxon>Elapidae</taxon>
        <taxon>Hydrophiinae</taxon>
        <taxon>Pseudonaja</taxon>
    </lineage>
</organism>
<dbReference type="GeneTree" id="ENSGT00940000164122"/>
<dbReference type="InterPro" id="IPR036291">
    <property type="entry name" value="NAD(P)-bd_dom_sf"/>
</dbReference>
<dbReference type="GO" id="GO:0015031">
    <property type="term" value="P:protein transport"/>
    <property type="evidence" value="ECO:0007669"/>
    <property type="project" value="InterPro"/>
</dbReference>
<dbReference type="SUPFAM" id="SSF54495">
    <property type="entry name" value="UBC-like"/>
    <property type="match status" value="1"/>
</dbReference>
<dbReference type="SUPFAM" id="SSF56327">
    <property type="entry name" value="LDH C-terminal domain-like"/>
    <property type="match status" value="1"/>
</dbReference>
<dbReference type="Pfam" id="PF00056">
    <property type="entry name" value="Ldh_1_N"/>
    <property type="match status" value="1"/>
</dbReference>
<dbReference type="Ensembl" id="ENSPTXT00000001122.1">
    <property type="protein sequence ID" value="ENSPTXP00000001089.1"/>
    <property type="gene ID" value="ENSPTXG00000000912.1"/>
</dbReference>
<dbReference type="InterPro" id="IPR008883">
    <property type="entry name" value="UEV_N"/>
</dbReference>
<dbReference type="PRINTS" id="PR00086">
    <property type="entry name" value="LLDHDRGNASE"/>
</dbReference>
<accession>A0A670XNN4</accession>
<evidence type="ECO:0000313" key="3">
    <source>
        <dbReference type="Proteomes" id="UP000472273"/>
    </source>
</evidence>
<keyword evidence="3" id="KW-1185">Reference proteome</keyword>
<gene>
    <name evidence="2" type="primary">LOC113440256</name>
</gene>
<dbReference type="GO" id="GO:0006089">
    <property type="term" value="P:lactate metabolic process"/>
    <property type="evidence" value="ECO:0007669"/>
    <property type="project" value="TreeGrafter"/>
</dbReference>
<dbReference type="AlphaFoldDB" id="A0A670XNN4"/>
<dbReference type="InterPro" id="IPR016135">
    <property type="entry name" value="UBQ-conjugating_enzyme/RWD"/>
</dbReference>
<dbReference type="OMA" id="CIMGANG"/>
<dbReference type="PROSITE" id="PS51322">
    <property type="entry name" value="UEV"/>
    <property type="match status" value="1"/>
</dbReference>
<dbReference type="InterPro" id="IPR001236">
    <property type="entry name" value="Lactate/malate_DH_N"/>
</dbReference>
<dbReference type="Pfam" id="PF05743">
    <property type="entry name" value="UEV"/>
    <property type="match status" value="1"/>
</dbReference>
<evidence type="ECO:0000313" key="2">
    <source>
        <dbReference type="Ensembl" id="ENSPTXP00000001089.1"/>
    </source>
</evidence>
<proteinExistence type="predicted"/>